<name>A0A845FE65_9BACI</name>
<keyword evidence="1" id="KW-0472">Membrane</keyword>
<keyword evidence="1" id="KW-0812">Transmembrane</keyword>
<evidence type="ECO:0000256" key="1">
    <source>
        <dbReference type="SAM" id="Phobius"/>
    </source>
</evidence>
<reference evidence="2 3" key="1">
    <citation type="submission" date="2019-11" db="EMBL/GenBank/DDBJ databases">
        <title>Genome sequences of 17 halophilic strains isolated from different environments.</title>
        <authorList>
            <person name="Furrow R.E."/>
        </authorList>
    </citation>
    <scope>NUCLEOTIDE SEQUENCE [LARGE SCALE GENOMIC DNA]</scope>
    <source>
        <strain evidence="2 3">SL-4</strain>
    </source>
</reference>
<gene>
    <name evidence="2" type="ORF">GLW00_13250</name>
</gene>
<keyword evidence="1" id="KW-1133">Transmembrane helix</keyword>
<organism evidence="2 3">
    <name type="scientific">Halobacillus litoralis</name>
    <dbReference type="NCBI Taxonomy" id="45668"/>
    <lineage>
        <taxon>Bacteria</taxon>
        <taxon>Bacillati</taxon>
        <taxon>Bacillota</taxon>
        <taxon>Bacilli</taxon>
        <taxon>Bacillales</taxon>
        <taxon>Bacillaceae</taxon>
        <taxon>Halobacillus</taxon>
    </lineage>
</organism>
<evidence type="ECO:0000313" key="2">
    <source>
        <dbReference type="EMBL" id="MYL71827.1"/>
    </source>
</evidence>
<dbReference type="Proteomes" id="UP000450457">
    <property type="component" value="Unassembled WGS sequence"/>
</dbReference>
<proteinExistence type="predicted"/>
<sequence>MKERVEKGRRDGTSSQNKLRVIIITIIVVFLIGLVGLSIRMALQPQTINGEGTEVVSVLQSGFT</sequence>
<dbReference type="GeneID" id="78007970"/>
<comment type="caution">
    <text evidence="2">The sequence shown here is derived from an EMBL/GenBank/DDBJ whole genome shotgun (WGS) entry which is preliminary data.</text>
</comment>
<dbReference type="EMBL" id="WMFA01000004">
    <property type="protein sequence ID" value="MYL71827.1"/>
    <property type="molecule type" value="Genomic_DNA"/>
</dbReference>
<feature type="transmembrane region" description="Helical" evidence="1">
    <location>
        <begin position="21"/>
        <end position="43"/>
    </location>
</feature>
<protein>
    <submittedName>
        <fullName evidence="2">Uncharacterized protein</fullName>
    </submittedName>
</protein>
<dbReference type="AlphaFoldDB" id="A0A845FE65"/>
<accession>A0A845FE65</accession>
<evidence type="ECO:0000313" key="3">
    <source>
        <dbReference type="Proteomes" id="UP000450457"/>
    </source>
</evidence>
<dbReference type="RefSeq" id="WP_160914803.1">
    <property type="nucleotide sequence ID" value="NZ_WMFA01000004.1"/>
</dbReference>